<evidence type="ECO:0000256" key="3">
    <source>
        <dbReference type="ARBA" id="ARBA00012756"/>
    </source>
</evidence>
<comment type="catalytic activity">
    <reaction evidence="1 8">
        <text>Hydrolysis of terminal non-reducing beta-D-galactose residues in beta-D-galactosides.</text>
        <dbReference type="EC" id="3.2.1.23"/>
    </reaction>
</comment>
<dbReference type="SMART" id="SM01029">
    <property type="entry name" value="BetaGal_dom2"/>
    <property type="match status" value="1"/>
</dbReference>
<dbReference type="FunFam" id="2.60.120.260:FF:000065">
    <property type="entry name" value="Beta-galactosidase A"/>
    <property type="match status" value="1"/>
</dbReference>
<keyword evidence="7 8" id="KW-0326">Glycosidase</keyword>
<comment type="caution">
    <text evidence="12">The sequence shown here is derived from an EMBL/GenBank/DDBJ whole genome shotgun (WGS) entry which is preliminary data.</text>
</comment>
<evidence type="ECO:0000313" key="13">
    <source>
        <dbReference type="Proteomes" id="UP001147747"/>
    </source>
</evidence>
<name>A0A9W9VZN1_9EURO</name>
<protein>
    <recommendedName>
        <fullName evidence="3 8">Beta-galactosidase</fullName>
        <ecNumber evidence="3 8">3.2.1.23</ecNumber>
    </recommendedName>
</protein>
<keyword evidence="13" id="KW-1185">Reference proteome</keyword>
<dbReference type="GeneID" id="81371192"/>
<comment type="similarity">
    <text evidence="2 9">Belongs to the glycosyl hydrolase 35 family.</text>
</comment>
<dbReference type="SUPFAM" id="SSF49785">
    <property type="entry name" value="Galactose-binding domain-like"/>
    <property type="match status" value="2"/>
</dbReference>
<organism evidence="12 13">
    <name type="scientific">Penicillium cosmopolitanum</name>
    <dbReference type="NCBI Taxonomy" id="1131564"/>
    <lineage>
        <taxon>Eukaryota</taxon>
        <taxon>Fungi</taxon>
        <taxon>Dikarya</taxon>
        <taxon>Ascomycota</taxon>
        <taxon>Pezizomycotina</taxon>
        <taxon>Eurotiomycetes</taxon>
        <taxon>Eurotiomycetidae</taxon>
        <taxon>Eurotiales</taxon>
        <taxon>Aspergillaceae</taxon>
        <taxon>Penicillium</taxon>
    </lineage>
</organism>
<dbReference type="Pfam" id="PF13364">
    <property type="entry name" value="BetaGal_ABD2"/>
    <property type="match status" value="2"/>
</dbReference>
<dbReference type="EMBL" id="JAPZBU010000008">
    <property type="protein sequence ID" value="KAJ5392085.1"/>
    <property type="molecule type" value="Genomic_DNA"/>
</dbReference>
<dbReference type="Pfam" id="PF10435">
    <property type="entry name" value="BetaGal_dom2"/>
    <property type="match status" value="1"/>
</dbReference>
<evidence type="ECO:0000256" key="9">
    <source>
        <dbReference type="RuleBase" id="RU003679"/>
    </source>
</evidence>
<dbReference type="InterPro" id="IPR036833">
    <property type="entry name" value="BetaGal_dom3_sf"/>
</dbReference>
<dbReference type="SUPFAM" id="SSF51445">
    <property type="entry name" value="(Trans)glycosidases"/>
    <property type="match status" value="1"/>
</dbReference>
<dbReference type="PANTHER" id="PTHR23421">
    <property type="entry name" value="BETA-GALACTOSIDASE RELATED"/>
    <property type="match status" value="1"/>
</dbReference>
<evidence type="ECO:0000256" key="4">
    <source>
        <dbReference type="ARBA" id="ARBA00022729"/>
    </source>
</evidence>
<dbReference type="FunFam" id="2.102.20.10:FF:000001">
    <property type="entry name" value="Beta-galactosidase A"/>
    <property type="match status" value="1"/>
</dbReference>
<evidence type="ECO:0000256" key="10">
    <source>
        <dbReference type="SAM" id="SignalP"/>
    </source>
</evidence>
<dbReference type="SUPFAM" id="SSF117100">
    <property type="entry name" value="Beta-galactosidase LacA, domain 3"/>
    <property type="match status" value="1"/>
</dbReference>
<dbReference type="InterPro" id="IPR018954">
    <property type="entry name" value="Betagal_dom2"/>
</dbReference>
<dbReference type="Pfam" id="PF01301">
    <property type="entry name" value="Glyco_hydro_35"/>
    <property type="match status" value="1"/>
</dbReference>
<dbReference type="SUPFAM" id="SSF51011">
    <property type="entry name" value="Glycosyl hydrolase domain"/>
    <property type="match status" value="1"/>
</dbReference>
<dbReference type="OrthoDB" id="1657402at2759"/>
<dbReference type="GO" id="GO:0004565">
    <property type="term" value="F:beta-galactosidase activity"/>
    <property type="evidence" value="ECO:0007669"/>
    <property type="project" value="UniProtKB-EC"/>
</dbReference>
<dbReference type="FunFam" id="3.20.20.80:FF:000040">
    <property type="entry name" value="Beta-galactosidase A"/>
    <property type="match status" value="1"/>
</dbReference>
<reference evidence="12" key="1">
    <citation type="submission" date="2022-12" db="EMBL/GenBank/DDBJ databases">
        <authorList>
            <person name="Petersen C."/>
        </authorList>
    </citation>
    <scope>NUCLEOTIDE SEQUENCE</scope>
    <source>
        <strain evidence="12">IBT 29677</strain>
    </source>
</reference>
<dbReference type="PROSITE" id="PS01182">
    <property type="entry name" value="GLYCOSYL_HYDROL_F35"/>
    <property type="match status" value="1"/>
</dbReference>
<dbReference type="InterPro" id="IPR001944">
    <property type="entry name" value="Glycoside_Hdrlase_35"/>
</dbReference>
<evidence type="ECO:0000256" key="5">
    <source>
        <dbReference type="ARBA" id="ARBA00022801"/>
    </source>
</evidence>
<keyword evidence="5 8" id="KW-0378">Hydrolase</keyword>
<dbReference type="InterPro" id="IPR017853">
    <property type="entry name" value="GH"/>
</dbReference>
<dbReference type="Pfam" id="PF13363">
    <property type="entry name" value="BetaGal_dom3"/>
    <property type="match status" value="1"/>
</dbReference>
<evidence type="ECO:0000313" key="12">
    <source>
        <dbReference type="EMBL" id="KAJ5392085.1"/>
    </source>
</evidence>
<feature type="chain" id="PRO_5040826262" description="Beta-galactosidase" evidence="10">
    <location>
        <begin position="23"/>
        <end position="982"/>
    </location>
</feature>
<dbReference type="InterPro" id="IPR025972">
    <property type="entry name" value="BetaGal_dom3"/>
</dbReference>
<dbReference type="InterPro" id="IPR031330">
    <property type="entry name" value="Gly_Hdrlase_35_cat"/>
</dbReference>
<dbReference type="Proteomes" id="UP001147747">
    <property type="component" value="Unassembled WGS sequence"/>
</dbReference>
<proteinExistence type="inferred from homology"/>
<accession>A0A9W9VZN1</accession>
<evidence type="ECO:0000256" key="7">
    <source>
        <dbReference type="ARBA" id="ARBA00023295"/>
    </source>
</evidence>
<dbReference type="InterPro" id="IPR037110">
    <property type="entry name" value="Betagal_dom2_sf"/>
</dbReference>
<dbReference type="EC" id="3.2.1.23" evidence="3 8"/>
<dbReference type="Gene3D" id="3.20.20.80">
    <property type="entry name" value="Glycosidases"/>
    <property type="match status" value="1"/>
</dbReference>
<keyword evidence="6" id="KW-0325">Glycoprotein</keyword>
<feature type="domain" description="Beta-galactosidase" evidence="11">
    <location>
        <begin position="380"/>
        <end position="560"/>
    </location>
</feature>
<dbReference type="InterPro" id="IPR025300">
    <property type="entry name" value="BetaGal_jelly_roll_dom"/>
</dbReference>
<evidence type="ECO:0000259" key="11">
    <source>
        <dbReference type="SMART" id="SM01029"/>
    </source>
</evidence>
<gene>
    <name evidence="12" type="ORF">N7509_007575</name>
</gene>
<dbReference type="Gene3D" id="2.102.20.10">
    <property type="entry name" value="Beta-galactosidase, domain 2"/>
    <property type="match status" value="1"/>
</dbReference>
<evidence type="ECO:0000256" key="2">
    <source>
        <dbReference type="ARBA" id="ARBA00009809"/>
    </source>
</evidence>
<dbReference type="InterPro" id="IPR019801">
    <property type="entry name" value="Glyco_hydro_35_CS"/>
</dbReference>
<evidence type="ECO:0000256" key="1">
    <source>
        <dbReference type="ARBA" id="ARBA00001412"/>
    </source>
</evidence>
<feature type="signal peptide" evidence="10">
    <location>
        <begin position="1"/>
        <end position="22"/>
    </location>
</feature>
<evidence type="ECO:0000256" key="8">
    <source>
        <dbReference type="RuleBase" id="RU000675"/>
    </source>
</evidence>
<evidence type="ECO:0000256" key="6">
    <source>
        <dbReference type="ARBA" id="ARBA00023180"/>
    </source>
</evidence>
<dbReference type="PRINTS" id="PR00742">
    <property type="entry name" value="GLHYDRLASE35"/>
</dbReference>
<dbReference type="Gene3D" id="2.60.120.260">
    <property type="entry name" value="Galactose-binding domain-like"/>
    <property type="match status" value="2"/>
</dbReference>
<dbReference type="RefSeq" id="XP_056487763.1">
    <property type="nucleotide sequence ID" value="XM_056632212.1"/>
</dbReference>
<dbReference type="GO" id="GO:0005975">
    <property type="term" value="P:carbohydrate metabolic process"/>
    <property type="evidence" value="ECO:0007669"/>
    <property type="project" value="InterPro"/>
</dbReference>
<dbReference type="Gene3D" id="2.60.390.10">
    <property type="entry name" value="Beta-galactosidase, domain 3"/>
    <property type="match status" value="1"/>
</dbReference>
<sequence length="982" mass="108492">MILKIIFAAFSVACIFVQQLAALDTSLGGGSQDIVTWDKHSIMVRGQRVIFFSGEFHPFRLPAPGLWLDVFQKIKAMGFNGVSFYVNWALLEGKEGDFTAEGVFALEPFFEAAKTAGIYLLARPGPYINAEVSGGGFPGWLSRLPTGLRTRNSTYMDATQNYVSNIGGIIAKAQITNGGPVILVQPENEYSSGDPPFPDPVYFRAVEQQYRDAGIVVPFISNDNSPHGFFYDQGPPEWPIYGHDSYPMGFNDDISEWPVDALPTNYGDLHEEMAPNTPYSVIECQGGSWDPWGGYGYNKTAARQGPEYQRVFFKNFYSFGVTIFNIYMGVGGTNWGNMGYPEGYTSYDYGAPITEMRTVERENFSELKLQAMFLQSSPAYATAIPQNNTHANGSYTGNLNIATTAVLGNRTNFFVLRHADYTDTSTAKYHVTLPTSKGNITIPQLGGSLSLVGRDSKLHVTDYDVGGINLLYSTAEIFTWRNFGNHHILVVYGGPGETHELAIQGSGTTRIVEGPQNSVKFDKKQDSTIMQYTASDQRTIVELSNGLYIYLLDRYSAYNYWSIDLPSDTVSGNYTNTTTFLSTPIVKAGYLVRSIKVTDKTINLLGDFNSTTEIEIIGADNDISTLVVNNEPTEFQQDSHGVIKATVNFKGPDISLPVLSEISWKVLDTLPEIQKDYDDSRWMKASLSRSNNTERNLSTPMSLYASDYGFHSGYILYRTNFTSNGGESLHLETQGGSAYGHSVWLNDTFVGSFSGEITAYSWNQTFGLPAKKGQRYTITVLIDQMGYEENGSAGSSDMKTPRGILNYSLSGFKQSDLSWKMTGNLGGESYRDRIRGPLNEGGLFAERQGYHLPGAPISSWKNSNLGPMEGLREPGVAFYATTFKLDMPTGYDIPISLSFANNTDTTSSIRCQVYVNGYQFGKWIHNIGPQDIFPVPEGIWDYHGENYLAVSLWALEKGGGKVEKLDLVAGPVVQSSYPGRSK</sequence>
<reference evidence="12" key="2">
    <citation type="journal article" date="2023" name="IMA Fungus">
        <title>Comparative genomic study of the Penicillium genus elucidates a diverse pangenome and 15 lateral gene transfer events.</title>
        <authorList>
            <person name="Petersen C."/>
            <person name="Sorensen T."/>
            <person name="Nielsen M.R."/>
            <person name="Sondergaard T.E."/>
            <person name="Sorensen J.L."/>
            <person name="Fitzpatrick D.A."/>
            <person name="Frisvad J.C."/>
            <person name="Nielsen K.L."/>
        </authorList>
    </citation>
    <scope>NUCLEOTIDE SEQUENCE</scope>
    <source>
        <strain evidence="12">IBT 29677</strain>
    </source>
</reference>
<dbReference type="InterPro" id="IPR008979">
    <property type="entry name" value="Galactose-bd-like_sf"/>
</dbReference>
<dbReference type="AlphaFoldDB" id="A0A9W9VZN1"/>
<keyword evidence="4 10" id="KW-0732">Signal</keyword>